<evidence type="ECO:0000259" key="1">
    <source>
        <dbReference type="Pfam" id="PF05065"/>
    </source>
</evidence>
<gene>
    <name evidence="2" type="ORF">S01H4_07494</name>
</gene>
<feature type="domain" description="Phage capsid-like C-terminal" evidence="1">
    <location>
        <begin position="8"/>
        <end position="166"/>
    </location>
</feature>
<evidence type="ECO:0000313" key="2">
    <source>
        <dbReference type="EMBL" id="GAG62149.1"/>
    </source>
</evidence>
<sequence>IVKLESTIFGEHAAVPEKPDGFFTGYDGSLTTLDGSASWAAMVGHETAVETANALVGNLSFITNPAARGVLKTTAKGTVSDDIMLMGADNQVNGYPVLVTSGVTSVTAPAGEEGIVFGNWADFVIGQWGAIDIIVDPFTVAKEGKVRIVVNAYFDAAQRRAASFSVASLKA</sequence>
<organism evidence="2">
    <name type="scientific">marine sediment metagenome</name>
    <dbReference type="NCBI Taxonomy" id="412755"/>
    <lineage>
        <taxon>unclassified sequences</taxon>
        <taxon>metagenomes</taxon>
        <taxon>ecological metagenomes</taxon>
    </lineage>
</organism>
<accession>X0YZB9</accession>
<dbReference type="Pfam" id="PF05065">
    <property type="entry name" value="Phage_capsid"/>
    <property type="match status" value="1"/>
</dbReference>
<feature type="non-terminal residue" evidence="2">
    <location>
        <position position="1"/>
    </location>
</feature>
<comment type="caution">
    <text evidence="2">The sequence shown here is derived from an EMBL/GenBank/DDBJ whole genome shotgun (WGS) entry which is preliminary data.</text>
</comment>
<dbReference type="EMBL" id="BART01002458">
    <property type="protein sequence ID" value="GAG62149.1"/>
    <property type="molecule type" value="Genomic_DNA"/>
</dbReference>
<name>X0YZB9_9ZZZZ</name>
<dbReference type="AlphaFoldDB" id="X0YZB9"/>
<dbReference type="InterPro" id="IPR054612">
    <property type="entry name" value="Phage_capsid-like_C"/>
</dbReference>
<reference evidence="2" key="1">
    <citation type="journal article" date="2014" name="Front. Microbiol.">
        <title>High frequency of phylogenetically diverse reductive dehalogenase-homologous genes in deep subseafloor sedimentary metagenomes.</title>
        <authorList>
            <person name="Kawai M."/>
            <person name="Futagami T."/>
            <person name="Toyoda A."/>
            <person name="Takaki Y."/>
            <person name="Nishi S."/>
            <person name="Hori S."/>
            <person name="Arai W."/>
            <person name="Tsubouchi T."/>
            <person name="Morono Y."/>
            <person name="Uchiyama I."/>
            <person name="Ito T."/>
            <person name="Fujiyama A."/>
            <person name="Inagaki F."/>
            <person name="Takami H."/>
        </authorList>
    </citation>
    <scope>NUCLEOTIDE SEQUENCE</scope>
    <source>
        <strain evidence="2">Expedition CK06-06</strain>
    </source>
</reference>
<protein>
    <recommendedName>
        <fullName evidence="1">Phage capsid-like C-terminal domain-containing protein</fullName>
    </recommendedName>
</protein>
<proteinExistence type="predicted"/>
<dbReference type="SUPFAM" id="SSF56563">
    <property type="entry name" value="Major capsid protein gp5"/>
    <property type="match status" value="1"/>
</dbReference>